<dbReference type="AlphaFoldDB" id="A0A9D9J299"/>
<protein>
    <submittedName>
        <fullName evidence="1">Uncharacterized protein</fullName>
    </submittedName>
</protein>
<reference evidence="1" key="2">
    <citation type="journal article" date="2021" name="PeerJ">
        <title>Extensive microbial diversity within the chicken gut microbiome revealed by metagenomics and culture.</title>
        <authorList>
            <person name="Gilroy R."/>
            <person name="Ravi A."/>
            <person name="Getino M."/>
            <person name="Pursley I."/>
            <person name="Horton D.L."/>
            <person name="Alikhan N.F."/>
            <person name="Baker D."/>
            <person name="Gharbi K."/>
            <person name="Hall N."/>
            <person name="Watson M."/>
            <person name="Adriaenssens E.M."/>
            <person name="Foster-Nyarko E."/>
            <person name="Jarju S."/>
            <person name="Secka A."/>
            <person name="Antonio M."/>
            <person name="Oren A."/>
            <person name="Chaudhuri R.R."/>
            <person name="La Ragione R."/>
            <person name="Hildebrand F."/>
            <person name="Pallen M.J."/>
        </authorList>
    </citation>
    <scope>NUCLEOTIDE SEQUENCE</scope>
    <source>
        <strain evidence="1">B2-16538</strain>
    </source>
</reference>
<dbReference type="EMBL" id="JADILX010000044">
    <property type="protein sequence ID" value="MBO8485251.1"/>
    <property type="molecule type" value="Genomic_DNA"/>
</dbReference>
<comment type="caution">
    <text evidence="1">The sequence shown here is derived from an EMBL/GenBank/DDBJ whole genome shotgun (WGS) entry which is preliminary data.</text>
</comment>
<accession>A0A9D9J299</accession>
<reference evidence="1" key="1">
    <citation type="submission" date="2020-10" db="EMBL/GenBank/DDBJ databases">
        <authorList>
            <person name="Gilroy R."/>
        </authorList>
    </citation>
    <scope>NUCLEOTIDE SEQUENCE</scope>
    <source>
        <strain evidence="1">B2-16538</strain>
    </source>
</reference>
<gene>
    <name evidence="1" type="ORF">IAB78_02380</name>
</gene>
<organism evidence="1 2">
    <name type="scientific">Candidatus Cryptobacteroides excrementavium</name>
    <dbReference type="NCBI Taxonomy" id="2840759"/>
    <lineage>
        <taxon>Bacteria</taxon>
        <taxon>Pseudomonadati</taxon>
        <taxon>Bacteroidota</taxon>
        <taxon>Bacteroidia</taxon>
        <taxon>Bacteroidales</taxon>
        <taxon>Candidatus Cryptobacteroides</taxon>
    </lineage>
</organism>
<dbReference type="SUPFAM" id="SSF53756">
    <property type="entry name" value="UDP-Glycosyltransferase/glycogen phosphorylase"/>
    <property type="match status" value="1"/>
</dbReference>
<sequence length="133" mass="15119">MARLFNRNFSGPAGHDVSGPLLYAFLSGNIPWNFRKKHGTKLAVAVYSLDFVSAQDGYGWLERHILNLKYRRICRMADVFIAFDRHIAEDLFKYYYIPRQKTVVVDDPLRLQPVLSGIAESLGLSGVVCDDPQ</sequence>
<evidence type="ECO:0000313" key="2">
    <source>
        <dbReference type="Proteomes" id="UP000823750"/>
    </source>
</evidence>
<dbReference type="Proteomes" id="UP000823750">
    <property type="component" value="Unassembled WGS sequence"/>
</dbReference>
<name>A0A9D9J299_9BACT</name>
<proteinExistence type="predicted"/>
<evidence type="ECO:0000313" key="1">
    <source>
        <dbReference type="EMBL" id="MBO8485251.1"/>
    </source>
</evidence>